<accession>A0A507CGY8</accession>
<comment type="caution">
    <text evidence="3">The sequence shown here is derived from an EMBL/GenBank/DDBJ whole genome shotgun (WGS) entry which is preliminary data.</text>
</comment>
<keyword evidence="2" id="KW-1133">Transmembrane helix</keyword>
<dbReference type="InterPro" id="IPR019176">
    <property type="entry name" value="Cytochrome_B561-rel"/>
</dbReference>
<proteinExistence type="predicted"/>
<dbReference type="GO" id="GO:0016020">
    <property type="term" value="C:membrane"/>
    <property type="evidence" value="ECO:0007669"/>
    <property type="project" value="TreeGrafter"/>
</dbReference>
<dbReference type="Proteomes" id="UP000319731">
    <property type="component" value="Unassembled WGS sequence"/>
</dbReference>
<dbReference type="EMBL" id="QEAO01000003">
    <property type="protein sequence ID" value="TPX36905.1"/>
    <property type="molecule type" value="Genomic_DNA"/>
</dbReference>
<evidence type="ECO:0000256" key="1">
    <source>
        <dbReference type="SAM" id="MobiDB-lite"/>
    </source>
</evidence>
<evidence type="ECO:0000256" key="2">
    <source>
        <dbReference type="SAM" id="Phobius"/>
    </source>
</evidence>
<evidence type="ECO:0000313" key="4">
    <source>
        <dbReference type="Proteomes" id="UP000319731"/>
    </source>
</evidence>
<dbReference type="Pfam" id="PF09786">
    <property type="entry name" value="CytochromB561_N"/>
    <property type="match status" value="1"/>
</dbReference>
<feature type="compositionally biased region" description="Low complexity" evidence="1">
    <location>
        <begin position="405"/>
        <end position="420"/>
    </location>
</feature>
<dbReference type="RefSeq" id="XP_031026976.1">
    <property type="nucleotide sequence ID" value="XM_031166799.1"/>
</dbReference>
<keyword evidence="2" id="KW-0812">Transmembrane</keyword>
<protein>
    <recommendedName>
        <fullName evidence="5">Transmembrane protein 209</fullName>
    </recommendedName>
</protein>
<keyword evidence="2" id="KW-0472">Membrane</keyword>
<dbReference type="PANTHER" id="PTHR21780">
    <property type="entry name" value="TRANSMEMBRANE PROTEIN 209"/>
    <property type="match status" value="1"/>
</dbReference>
<dbReference type="GeneID" id="42002096"/>
<name>A0A507CGY8_9FUNG</name>
<reference evidence="3 4" key="1">
    <citation type="journal article" date="2019" name="Sci. Rep.">
        <title>Comparative genomics of chytrid fungi reveal insights into the obligate biotrophic and pathogenic lifestyle of Synchytrium endobioticum.</title>
        <authorList>
            <person name="van de Vossenberg B.T.L.H."/>
            <person name="Warris S."/>
            <person name="Nguyen H.D.T."/>
            <person name="van Gent-Pelzer M.P.E."/>
            <person name="Joly D.L."/>
            <person name="van de Geest H.C."/>
            <person name="Bonants P.J.M."/>
            <person name="Smith D.S."/>
            <person name="Levesque C.A."/>
            <person name="van der Lee T.A.J."/>
        </authorList>
    </citation>
    <scope>NUCLEOTIDE SEQUENCE [LARGE SCALE GENOMIC DNA]</scope>
    <source>
        <strain evidence="3 4">JEL517</strain>
    </source>
</reference>
<keyword evidence="4" id="KW-1185">Reference proteome</keyword>
<evidence type="ECO:0000313" key="3">
    <source>
        <dbReference type="EMBL" id="TPX36905.1"/>
    </source>
</evidence>
<sequence length="739" mass="80049">MKPMSPLTPNGIRSPGAQWHHIQDARATFTWTIQDTYALCWNIGLLVVSMYMYLAGLLQTFQRFIQIRISSFLSNTILPTVCYVLLAAILWNVAQGIIKYYRQQPDFASMPLSPLQRKQLGLDPIDSSRVDADKKFVKPNLVAKLDQTSPLTRRVVPLSQASFSSPFASRTAPTPFQTPPVPIPSAGGTPVTPFTPMSAKSVGSPLSSYLIRRSPMGLSQEPIRDMRHLDALLGPKDGGIGPDTPHTPPAAFSVGAPFQPTPPQLGKFQPASRTLKGPAQPTQVRKENGLYTYEPLLVLQELNIEDYIEGWTEKMRKWMSSKILGPLVKRVDKIDSVFREANLSHLDTKTRAANLVGGTWVPQTQQAQPPAATGGFFSQPASTFGGASSMFTRPAGGAFGISFGQQPAQQAPAAPSSRPSSLEDLFAGYSRDATVQERMKLEKYLTVPGQPTNRLYILDRIRALARGGVLGAYQWTGGAEWEGKPWDKHKDLPSDLLLLMHLFATFMDETITPWDEYGRGEAFSRRHVTLFDPLSSDTVSSIQIRLADPNPPTLQLIVNYDTPQGAEKRGWQIFPKRNNLFHALVIFVYYIKATAGGFMGVVDLSSQSIGLSQVVEPTPSYSTFLSSLRQSRSSPQKDSTASPSAAPSSSNMPMGGSSIGTPLPNPFVPSPRSGASARIVESSNNSGGGGGSSSSALNRVGSGAKRTATENLTPYGTPTPAPSGFQFGSLSTPGSLSFK</sequence>
<organism evidence="3 4">
    <name type="scientific">Synchytrium microbalum</name>
    <dbReference type="NCBI Taxonomy" id="1806994"/>
    <lineage>
        <taxon>Eukaryota</taxon>
        <taxon>Fungi</taxon>
        <taxon>Fungi incertae sedis</taxon>
        <taxon>Chytridiomycota</taxon>
        <taxon>Chytridiomycota incertae sedis</taxon>
        <taxon>Chytridiomycetes</taxon>
        <taxon>Synchytriales</taxon>
        <taxon>Synchytriaceae</taxon>
        <taxon>Synchytrium</taxon>
    </lineage>
</organism>
<feature type="compositionally biased region" description="Low complexity" evidence="1">
    <location>
        <begin position="625"/>
        <end position="656"/>
    </location>
</feature>
<feature type="region of interest" description="Disordered" evidence="1">
    <location>
        <begin position="625"/>
        <end position="739"/>
    </location>
</feature>
<dbReference type="OrthoDB" id="509821at2759"/>
<evidence type="ECO:0008006" key="5">
    <source>
        <dbReference type="Google" id="ProtNLM"/>
    </source>
</evidence>
<gene>
    <name evidence="3" type="ORF">SmJEL517_g00871</name>
</gene>
<dbReference type="PANTHER" id="PTHR21780:SF0">
    <property type="entry name" value="TRANSMEMBRANE PROTEIN 209"/>
    <property type="match status" value="1"/>
</dbReference>
<dbReference type="AlphaFoldDB" id="A0A507CGY8"/>
<feature type="transmembrane region" description="Helical" evidence="2">
    <location>
        <begin position="72"/>
        <end position="94"/>
    </location>
</feature>
<feature type="compositionally biased region" description="Polar residues" evidence="1">
    <location>
        <begin position="726"/>
        <end position="739"/>
    </location>
</feature>
<feature type="region of interest" description="Disordered" evidence="1">
    <location>
        <begin position="402"/>
        <end position="421"/>
    </location>
</feature>
<feature type="transmembrane region" description="Helical" evidence="2">
    <location>
        <begin position="36"/>
        <end position="60"/>
    </location>
</feature>